<dbReference type="AlphaFoldDB" id="A0A843WJ65"/>
<dbReference type="EMBL" id="NMUH01003945">
    <property type="protein sequence ID" value="MQM07756.1"/>
    <property type="molecule type" value="Genomic_DNA"/>
</dbReference>
<accession>A0A843WJ65</accession>
<dbReference type="PANTHER" id="PTHR35287:SF1">
    <property type="entry name" value="SI:ZFOS-911D5.4"/>
    <property type="match status" value="1"/>
</dbReference>
<name>A0A843WJ65_COLES</name>
<gene>
    <name evidence="2" type="ORF">Taro_040597</name>
</gene>
<dbReference type="InterPro" id="IPR011528">
    <property type="entry name" value="NERD"/>
</dbReference>
<evidence type="ECO:0000313" key="2">
    <source>
        <dbReference type="EMBL" id="MQM07756.1"/>
    </source>
</evidence>
<dbReference type="PROSITE" id="PS50965">
    <property type="entry name" value="NERD"/>
    <property type="match status" value="1"/>
</dbReference>
<proteinExistence type="predicted"/>
<sequence>MWVEIICGLVIYKLFRRFFLGDADDFPDVGTGDSRILFNVANRLERLCGGKAYVGLRIPDADSGARLSIDVVLVTETGVIVIAVKNLSGFVEDGKNGSWVCLSERKHRPEVCPDPVAETMRQIEVLKTYLEQRGVVLPKGHLTSRVILPNPYCRVSQSINSLPEVVTHDKWEDFKPEGRSGLSSWIKDAFRGGKGEDGIYQKLRLILGTTPMWDRLELKGDKIILGEFLEFKGKQEDIQLLKSLKRSKVSQLVVQKSSLFTALGSSKLQLLYAARDYRNEGTSTSTSEWMEMQVKGSTELLFQPLNSKKTLRCGLSKVVSLSLSA</sequence>
<evidence type="ECO:0000259" key="1">
    <source>
        <dbReference type="PROSITE" id="PS50965"/>
    </source>
</evidence>
<keyword evidence="3" id="KW-1185">Reference proteome</keyword>
<dbReference type="PANTHER" id="PTHR35287">
    <property type="entry name" value="SI:ZFOS-911D5.4"/>
    <property type="match status" value="1"/>
</dbReference>
<dbReference type="Pfam" id="PF08378">
    <property type="entry name" value="NERD"/>
    <property type="match status" value="1"/>
</dbReference>
<protein>
    <recommendedName>
        <fullName evidence="1">NERD domain-containing protein</fullName>
    </recommendedName>
</protein>
<dbReference type="OrthoDB" id="1874403at2759"/>
<reference evidence="2" key="1">
    <citation type="submission" date="2017-07" db="EMBL/GenBank/DDBJ databases">
        <title>Taro Niue Genome Assembly and Annotation.</title>
        <authorList>
            <person name="Atibalentja N."/>
            <person name="Keating K."/>
            <person name="Fields C.J."/>
        </authorList>
    </citation>
    <scope>NUCLEOTIDE SEQUENCE</scope>
    <source>
        <strain evidence="2">Niue_2</strain>
        <tissue evidence="2">Leaf</tissue>
    </source>
</reference>
<evidence type="ECO:0000313" key="3">
    <source>
        <dbReference type="Proteomes" id="UP000652761"/>
    </source>
</evidence>
<comment type="caution">
    <text evidence="2">The sequence shown here is derived from an EMBL/GenBank/DDBJ whole genome shotgun (WGS) entry which is preliminary data.</text>
</comment>
<dbReference type="Proteomes" id="UP000652761">
    <property type="component" value="Unassembled WGS sequence"/>
</dbReference>
<feature type="domain" description="NERD" evidence="1">
    <location>
        <begin position="32"/>
        <end position="149"/>
    </location>
</feature>
<organism evidence="2 3">
    <name type="scientific">Colocasia esculenta</name>
    <name type="common">Wild taro</name>
    <name type="synonym">Arum esculentum</name>
    <dbReference type="NCBI Taxonomy" id="4460"/>
    <lineage>
        <taxon>Eukaryota</taxon>
        <taxon>Viridiplantae</taxon>
        <taxon>Streptophyta</taxon>
        <taxon>Embryophyta</taxon>
        <taxon>Tracheophyta</taxon>
        <taxon>Spermatophyta</taxon>
        <taxon>Magnoliopsida</taxon>
        <taxon>Liliopsida</taxon>
        <taxon>Araceae</taxon>
        <taxon>Aroideae</taxon>
        <taxon>Colocasieae</taxon>
        <taxon>Colocasia</taxon>
    </lineage>
</organism>